<reference evidence="1" key="2">
    <citation type="submission" date="2022-01" db="EMBL/GenBank/DDBJ databases">
        <authorList>
            <person name="Yamashiro T."/>
            <person name="Shiraishi A."/>
            <person name="Satake H."/>
            <person name="Nakayama K."/>
        </authorList>
    </citation>
    <scope>NUCLEOTIDE SEQUENCE</scope>
</reference>
<sequence>MSECCLSNHSRHENVKLCVQQQISIAERMTKVFEAHSKVNGDSETTTTKFIDSLKIPYIASSFGDVRQSERAKYGITDNLVRFSFGVEDFEDQAHVPTSFGGDIALVHHRIHTNPNLIHPKRFFSHTSVGERRPDASLEHSIFAEKKKVNGTGCSQEVNGARCSQEADYILNQSN</sequence>
<dbReference type="EMBL" id="BQNB010014006">
    <property type="protein sequence ID" value="GJT22865.1"/>
    <property type="molecule type" value="Genomic_DNA"/>
</dbReference>
<dbReference type="Gene3D" id="3.90.1150.10">
    <property type="entry name" value="Aspartate Aminotransferase, domain 1"/>
    <property type="match status" value="1"/>
</dbReference>
<evidence type="ECO:0000313" key="1">
    <source>
        <dbReference type="EMBL" id="GJT22865.1"/>
    </source>
</evidence>
<protein>
    <submittedName>
        <fullName evidence="1">Cystathionine gamma-synthase 1, chloroplastic-like protein</fullName>
    </submittedName>
</protein>
<dbReference type="InterPro" id="IPR044639">
    <property type="entry name" value="CGS1/2"/>
</dbReference>
<proteinExistence type="predicted"/>
<comment type="caution">
    <text evidence="1">The sequence shown here is derived from an EMBL/GenBank/DDBJ whole genome shotgun (WGS) entry which is preliminary data.</text>
</comment>
<dbReference type="PANTHER" id="PTHR43379">
    <property type="entry name" value="CYSTATHIONINE GAMMA-SYNTHASE"/>
    <property type="match status" value="1"/>
</dbReference>
<keyword evidence="2" id="KW-1185">Reference proteome</keyword>
<dbReference type="InterPro" id="IPR015422">
    <property type="entry name" value="PyrdxlP-dep_Trfase_small"/>
</dbReference>
<dbReference type="PANTHER" id="PTHR43379:SF1">
    <property type="entry name" value="CYSTATHIONINE GAMMA-SYNTHASE 1, CHLOROPLASTIC-RELATED"/>
    <property type="match status" value="1"/>
</dbReference>
<dbReference type="Proteomes" id="UP001151760">
    <property type="component" value="Unassembled WGS sequence"/>
</dbReference>
<name>A0ABQ5C7B4_9ASTR</name>
<dbReference type="SUPFAM" id="SSF53383">
    <property type="entry name" value="PLP-dependent transferases"/>
    <property type="match status" value="1"/>
</dbReference>
<organism evidence="1 2">
    <name type="scientific">Tanacetum coccineum</name>
    <dbReference type="NCBI Taxonomy" id="301880"/>
    <lineage>
        <taxon>Eukaryota</taxon>
        <taxon>Viridiplantae</taxon>
        <taxon>Streptophyta</taxon>
        <taxon>Embryophyta</taxon>
        <taxon>Tracheophyta</taxon>
        <taxon>Spermatophyta</taxon>
        <taxon>Magnoliopsida</taxon>
        <taxon>eudicotyledons</taxon>
        <taxon>Gunneridae</taxon>
        <taxon>Pentapetalae</taxon>
        <taxon>asterids</taxon>
        <taxon>campanulids</taxon>
        <taxon>Asterales</taxon>
        <taxon>Asteraceae</taxon>
        <taxon>Asteroideae</taxon>
        <taxon>Anthemideae</taxon>
        <taxon>Anthemidinae</taxon>
        <taxon>Tanacetum</taxon>
    </lineage>
</organism>
<reference evidence="1" key="1">
    <citation type="journal article" date="2022" name="Int. J. Mol. Sci.">
        <title>Draft Genome of Tanacetum Coccineum: Genomic Comparison of Closely Related Tanacetum-Family Plants.</title>
        <authorList>
            <person name="Yamashiro T."/>
            <person name="Shiraishi A."/>
            <person name="Nakayama K."/>
            <person name="Satake H."/>
        </authorList>
    </citation>
    <scope>NUCLEOTIDE SEQUENCE</scope>
</reference>
<evidence type="ECO:0000313" key="2">
    <source>
        <dbReference type="Proteomes" id="UP001151760"/>
    </source>
</evidence>
<accession>A0ABQ5C7B4</accession>
<dbReference type="InterPro" id="IPR015424">
    <property type="entry name" value="PyrdxlP-dep_Trfase"/>
</dbReference>
<gene>
    <name evidence="1" type="ORF">Tco_0892802</name>
</gene>